<name>A0A4R3KNF5_9SPHI</name>
<reference evidence="8 9" key="1">
    <citation type="submission" date="2019-03" db="EMBL/GenBank/DDBJ databases">
        <title>Genomic Encyclopedia of Type Strains, Phase IV (KMG-IV): sequencing the most valuable type-strain genomes for metagenomic binning, comparative biology and taxonomic classification.</title>
        <authorList>
            <person name="Goeker M."/>
        </authorList>
    </citation>
    <scope>NUCLEOTIDE SEQUENCE [LARGE SCALE GENOMIC DNA]</scope>
    <source>
        <strain evidence="8 9">DSM 21100</strain>
    </source>
</reference>
<evidence type="ECO:0000313" key="9">
    <source>
        <dbReference type="Proteomes" id="UP000295807"/>
    </source>
</evidence>
<keyword evidence="3 8" id="KW-0347">Helicase</keyword>
<feature type="domain" description="Helicase C-terminal" evidence="7">
    <location>
        <begin position="211"/>
        <end position="362"/>
    </location>
</feature>
<dbReference type="GO" id="GO:0016787">
    <property type="term" value="F:hydrolase activity"/>
    <property type="evidence" value="ECO:0007669"/>
    <property type="project" value="UniProtKB-KW"/>
</dbReference>
<comment type="similarity">
    <text evidence="5">Belongs to the DEAD box helicase family.</text>
</comment>
<dbReference type="Proteomes" id="UP000295807">
    <property type="component" value="Unassembled WGS sequence"/>
</dbReference>
<evidence type="ECO:0000313" key="8">
    <source>
        <dbReference type="EMBL" id="TCS86023.1"/>
    </source>
</evidence>
<dbReference type="PROSITE" id="PS51192">
    <property type="entry name" value="HELICASE_ATP_BIND_1"/>
    <property type="match status" value="1"/>
</dbReference>
<dbReference type="Gene3D" id="3.30.70.330">
    <property type="match status" value="1"/>
</dbReference>
<gene>
    <name evidence="8" type="ORF">EDD80_10948</name>
</gene>
<dbReference type="SMART" id="SM00490">
    <property type="entry name" value="HELICc"/>
    <property type="match status" value="1"/>
</dbReference>
<dbReference type="CDD" id="cd18787">
    <property type="entry name" value="SF2_C_DEAD"/>
    <property type="match status" value="1"/>
</dbReference>
<accession>A0A4R3KNF5</accession>
<evidence type="ECO:0000256" key="3">
    <source>
        <dbReference type="ARBA" id="ARBA00022806"/>
    </source>
</evidence>
<dbReference type="GO" id="GO:0003676">
    <property type="term" value="F:nucleic acid binding"/>
    <property type="evidence" value="ECO:0007669"/>
    <property type="project" value="InterPro"/>
</dbReference>
<keyword evidence="2" id="KW-0378">Hydrolase</keyword>
<protein>
    <submittedName>
        <fullName evidence="8">ATP-independent RNA helicase DbpA</fullName>
    </submittedName>
</protein>
<evidence type="ECO:0000256" key="4">
    <source>
        <dbReference type="ARBA" id="ARBA00022840"/>
    </source>
</evidence>
<dbReference type="Pfam" id="PF03880">
    <property type="entry name" value="DbpA"/>
    <property type="match status" value="1"/>
</dbReference>
<organism evidence="8 9">
    <name type="scientific">Anseongella ginsenosidimutans</name>
    <dbReference type="NCBI Taxonomy" id="496056"/>
    <lineage>
        <taxon>Bacteria</taxon>
        <taxon>Pseudomonadati</taxon>
        <taxon>Bacteroidota</taxon>
        <taxon>Sphingobacteriia</taxon>
        <taxon>Sphingobacteriales</taxon>
        <taxon>Sphingobacteriaceae</taxon>
        <taxon>Anseongella</taxon>
    </lineage>
</organism>
<evidence type="ECO:0000256" key="5">
    <source>
        <dbReference type="ARBA" id="ARBA00038437"/>
    </source>
</evidence>
<keyword evidence="4" id="KW-0067">ATP-binding</keyword>
<dbReference type="InterPro" id="IPR044742">
    <property type="entry name" value="DEAD/DEAH_RhlB"/>
</dbReference>
<sequence>MIKQALHNLKIDALNEMQQTAIAAASKGDLILLSPTGSGKTLGFLLPLLSSLDANVSTVQAMILAPSRELALQIEQVFKVLGSGFKVNCCYGGHAVKTEINNLSQPPAVLIGTPGRIAHHLRRKSFDPAAVSTLVLDEFDKALEFGFQEDMAYIIKQLPFVKKRMLTSATRMDEIPAFTGISNPLTLDYLSDAASAPDLEQKAVITDAARRLDALFALVCQIGDQPTLVFCNHRDAVERISDLLWDKGLPHDIFHGGMDQDDRERALIKFRNGSHRILITTDLASRGLDIPEIAHVIHYQLPQTEEAFLHRNGRTARMHAKGTSYLLLAPGEKPDYLGELPAIEDLPQKAAIPSPSPWATLYIAAGKKDKINKVDIVGLLLKKGKLAKEDLGLIEVLDHSSYAAVARDQIERVAKLVKDEKMKGRKIKIEVSR</sequence>
<evidence type="ECO:0000259" key="6">
    <source>
        <dbReference type="PROSITE" id="PS51192"/>
    </source>
</evidence>
<dbReference type="GO" id="GO:0005524">
    <property type="term" value="F:ATP binding"/>
    <property type="evidence" value="ECO:0007669"/>
    <property type="project" value="UniProtKB-KW"/>
</dbReference>
<dbReference type="Gene3D" id="3.40.50.300">
    <property type="entry name" value="P-loop containing nucleotide triphosphate hydrolases"/>
    <property type="match status" value="2"/>
</dbReference>
<proteinExistence type="inferred from homology"/>
<dbReference type="AlphaFoldDB" id="A0A4R3KNF5"/>
<dbReference type="SUPFAM" id="SSF52540">
    <property type="entry name" value="P-loop containing nucleoside triphosphate hydrolases"/>
    <property type="match status" value="1"/>
</dbReference>
<dbReference type="Pfam" id="PF00271">
    <property type="entry name" value="Helicase_C"/>
    <property type="match status" value="1"/>
</dbReference>
<dbReference type="InterPro" id="IPR011545">
    <property type="entry name" value="DEAD/DEAH_box_helicase_dom"/>
</dbReference>
<dbReference type="PROSITE" id="PS51194">
    <property type="entry name" value="HELICASE_CTER"/>
    <property type="match status" value="1"/>
</dbReference>
<dbReference type="SMART" id="SM00487">
    <property type="entry name" value="DEXDc"/>
    <property type="match status" value="1"/>
</dbReference>
<dbReference type="PANTHER" id="PTHR47959">
    <property type="entry name" value="ATP-DEPENDENT RNA HELICASE RHLE-RELATED"/>
    <property type="match status" value="1"/>
</dbReference>
<dbReference type="InterPro" id="IPR005580">
    <property type="entry name" value="DbpA/CsdA_RNA-bd_dom"/>
</dbReference>
<dbReference type="Pfam" id="PF00270">
    <property type="entry name" value="DEAD"/>
    <property type="match status" value="1"/>
</dbReference>
<dbReference type="InterPro" id="IPR050079">
    <property type="entry name" value="DEAD_box_RNA_helicase"/>
</dbReference>
<dbReference type="GO" id="GO:0003724">
    <property type="term" value="F:RNA helicase activity"/>
    <property type="evidence" value="ECO:0007669"/>
    <property type="project" value="TreeGrafter"/>
</dbReference>
<dbReference type="InterPro" id="IPR001650">
    <property type="entry name" value="Helicase_C-like"/>
</dbReference>
<keyword evidence="9" id="KW-1185">Reference proteome</keyword>
<dbReference type="PANTHER" id="PTHR47959:SF1">
    <property type="entry name" value="ATP-DEPENDENT RNA HELICASE DBPA"/>
    <property type="match status" value="1"/>
</dbReference>
<evidence type="ECO:0000256" key="1">
    <source>
        <dbReference type="ARBA" id="ARBA00022741"/>
    </source>
</evidence>
<dbReference type="OrthoDB" id="9762011at2"/>
<dbReference type="CDD" id="cd00268">
    <property type="entry name" value="DEADc"/>
    <property type="match status" value="1"/>
</dbReference>
<dbReference type="RefSeq" id="WP_132129831.1">
    <property type="nucleotide sequence ID" value="NZ_CP042432.1"/>
</dbReference>
<comment type="caution">
    <text evidence="8">The sequence shown here is derived from an EMBL/GenBank/DDBJ whole genome shotgun (WGS) entry which is preliminary data.</text>
</comment>
<dbReference type="InterPro" id="IPR027417">
    <property type="entry name" value="P-loop_NTPase"/>
</dbReference>
<dbReference type="InterPro" id="IPR014001">
    <property type="entry name" value="Helicase_ATP-bd"/>
</dbReference>
<keyword evidence="1" id="KW-0547">Nucleotide-binding</keyword>
<dbReference type="GO" id="GO:0005829">
    <property type="term" value="C:cytosol"/>
    <property type="evidence" value="ECO:0007669"/>
    <property type="project" value="TreeGrafter"/>
</dbReference>
<evidence type="ECO:0000256" key="2">
    <source>
        <dbReference type="ARBA" id="ARBA00022801"/>
    </source>
</evidence>
<dbReference type="InterPro" id="IPR012677">
    <property type="entry name" value="Nucleotide-bd_a/b_plait_sf"/>
</dbReference>
<dbReference type="CDD" id="cd12252">
    <property type="entry name" value="RRM_DbpA"/>
    <property type="match status" value="1"/>
</dbReference>
<feature type="domain" description="Helicase ATP-binding" evidence="6">
    <location>
        <begin position="21"/>
        <end position="189"/>
    </location>
</feature>
<dbReference type="EMBL" id="SMAD01000009">
    <property type="protein sequence ID" value="TCS86023.1"/>
    <property type="molecule type" value="Genomic_DNA"/>
</dbReference>
<evidence type="ECO:0000259" key="7">
    <source>
        <dbReference type="PROSITE" id="PS51194"/>
    </source>
</evidence>